<dbReference type="InterPro" id="IPR000717">
    <property type="entry name" value="PCI_dom"/>
</dbReference>
<dbReference type="Pfam" id="PF10075">
    <property type="entry name" value="CSN8_PSD8_EIF3K"/>
    <property type="match status" value="1"/>
</dbReference>
<dbReference type="Gene3D" id="1.25.40.990">
    <property type="match status" value="1"/>
</dbReference>
<evidence type="ECO:0000259" key="3">
    <source>
        <dbReference type="PROSITE" id="PS50250"/>
    </source>
</evidence>
<evidence type="ECO:0000256" key="1">
    <source>
        <dbReference type="ARBA" id="ARBA00009627"/>
    </source>
</evidence>
<sequence>MSLEKTSQQLKDAFAKQDFQTCVKLLSLIKVQLAQHNLLVPILNNKINQGDLLISRSLLEIGALAAINVSNLKLFEKLIIELKPFYNLKTEFFLNNKSALENKLEALYLLLLLTKGEISQFHIELLSLSSSINGFNSNTVDDMSQIENDKYLNYPIKIERWLMEGSYDKVWDLINNTGSTSADFKEFLSFNNSLTNTLRNEISKCLNVSYDSLPISNAKNLLFFDNERALSSYIKNNSGVTTTWKIENGVIFFPKKEEEEEEGGDAIDVDDYYNEQGFGDESQFDRPQQKLSINESIIKNVLGYATEMETIV</sequence>
<dbReference type="PANTHER" id="PTHR12387">
    <property type="entry name" value="26S PROTEASOME NON-ATPASE REGULATORY SUBUNIT 8"/>
    <property type="match status" value="1"/>
</dbReference>
<comment type="similarity">
    <text evidence="1">Belongs to the proteasome subunit S14 family.</text>
</comment>
<evidence type="ECO:0000313" key="4">
    <source>
        <dbReference type="EMBL" id="GMM38639.1"/>
    </source>
</evidence>
<protein>
    <submittedName>
        <fullName evidence="4">Proteasome regulatory particle lid subunit</fullName>
    </submittedName>
</protein>
<keyword evidence="2 4" id="KW-0647">Proteasome</keyword>
<reference evidence="4 5" key="1">
    <citation type="journal article" date="2023" name="Elife">
        <title>Identification of key yeast species and microbe-microbe interactions impacting larval growth of Drosophila in the wild.</title>
        <authorList>
            <person name="Mure A."/>
            <person name="Sugiura Y."/>
            <person name="Maeda R."/>
            <person name="Honda K."/>
            <person name="Sakurai N."/>
            <person name="Takahashi Y."/>
            <person name="Watada M."/>
            <person name="Katoh T."/>
            <person name="Gotoh A."/>
            <person name="Gotoh Y."/>
            <person name="Taniguchi I."/>
            <person name="Nakamura K."/>
            <person name="Hayashi T."/>
            <person name="Katayama T."/>
            <person name="Uemura T."/>
            <person name="Hattori Y."/>
        </authorList>
    </citation>
    <scope>NUCLEOTIDE SEQUENCE [LARGE SCALE GENOMIC DNA]</scope>
    <source>
        <strain evidence="4 5">SC-9</strain>
    </source>
</reference>
<comment type="caution">
    <text evidence="4">The sequence shown here is derived from an EMBL/GenBank/DDBJ whole genome shotgun (WGS) entry which is preliminary data.</text>
</comment>
<dbReference type="EMBL" id="BTFZ01000020">
    <property type="protein sequence ID" value="GMM38639.1"/>
    <property type="molecule type" value="Genomic_DNA"/>
</dbReference>
<dbReference type="GeneID" id="90076627"/>
<dbReference type="InterPro" id="IPR006746">
    <property type="entry name" value="26S_Psome_Rpn12"/>
</dbReference>
<accession>A0AAV5QVT5</accession>
<gene>
    <name evidence="4" type="ORF">DASC09_059780</name>
</gene>
<feature type="domain" description="PCI" evidence="3">
    <location>
        <begin position="74"/>
        <end position="269"/>
    </location>
</feature>
<keyword evidence="5" id="KW-1185">Reference proteome</keyword>
<dbReference type="GO" id="GO:0008541">
    <property type="term" value="C:proteasome regulatory particle, lid subcomplex"/>
    <property type="evidence" value="ECO:0007669"/>
    <property type="project" value="TreeGrafter"/>
</dbReference>
<dbReference type="Proteomes" id="UP001360560">
    <property type="component" value="Unassembled WGS sequence"/>
</dbReference>
<dbReference type="InterPro" id="IPR033464">
    <property type="entry name" value="CSN8_PSD8_EIF3K"/>
</dbReference>
<dbReference type="PANTHER" id="PTHR12387:SF0">
    <property type="entry name" value="26S PROTEASOME NON-ATPASE REGULATORY SUBUNIT 8"/>
    <property type="match status" value="1"/>
</dbReference>
<name>A0AAV5QVT5_9ASCO</name>
<organism evidence="4 5">
    <name type="scientific">Saccharomycopsis crataegensis</name>
    <dbReference type="NCBI Taxonomy" id="43959"/>
    <lineage>
        <taxon>Eukaryota</taxon>
        <taxon>Fungi</taxon>
        <taxon>Dikarya</taxon>
        <taxon>Ascomycota</taxon>
        <taxon>Saccharomycotina</taxon>
        <taxon>Saccharomycetes</taxon>
        <taxon>Saccharomycopsidaceae</taxon>
        <taxon>Saccharomycopsis</taxon>
    </lineage>
</organism>
<evidence type="ECO:0000256" key="2">
    <source>
        <dbReference type="ARBA" id="ARBA00022942"/>
    </source>
</evidence>
<dbReference type="GO" id="GO:0043161">
    <property type="term" value="P:proteasome-mediated ubiquitin-dependent protein catabolic process"/>
    <property type="evidence" value="ECO:0007669"/>
    <property type="project" value="TreeGrafter"/>
</dbReference>
<dbReference type="GO" id="GO:0005634">
    <property type="term" value="C:nucleus"/>
    <property type="evidence" value="ECO:0007669"/>
    <property type="project" value="TreeGrafter"/>
</dbReference>
<proteinExistence type="inferred from homology"/>
<evidence type="ECO:0000313" key="5">
    <source>
        <dbReference type="Proteomes" id="UP001360560"/>
    </source>
</evidence>
<dbReference type="AlphaFoldDB" id="A0AAV5QVT5"/>
<dbReference type="RefSeq" id="XP_064855634.1">
    <property type="nucleotide sequence ID" value="XM_064999562.1"/>
</dbReference>
<dbReference type="PROSITE" id="PS50250">
    <property type="entry name" value="PCI"/>
    <property type="match status" value="1"/>
</dbReference>
<dbReference type="GO" id="GO:0005829">
    <property type="term" value="C:cytosol"/>
    <property type="evidence" value="ECO:0007669"/>
    <property type="project" value="TreeGrafter"/>
</dbReference>